<reference evidence="3" key="1">
    <citation type="journal article" date="2017" name="Appl. Environ. Microbiol.">
        <title>Molecular characterization of an Endozoicomonas-like organism causing infection in king scallop Pecten maximus L.</title>
        <authorList>
            <person name="Cano I."/>
            <person name="van Aerle R."/>
            <person name="Ross S."/>
            <person name="Verner-Jeffreys D.W."/>
            <person name="Paley R.K."/>
            <person name="Rimmer G."/>
            <person name="Ryder D."/>
            <person name="Hooper P."/>
            <person name="Stone D."/>
            <person name="Feist S.W."/>
        </authorList>
    </citation>
    <scope>NUCLEOTIDE SEQUENCE</scope>
</reference>
<dbReference type="Pfam" id="PF00805">
    <property type="entry name" value="Pentapeptide"/>
    <property type="match status" value="3"/>
</dbReference>
<dbReference type="AlphaFoldDB" id="A0A2H9T6W5"/>
<dbReference type="Gene3D" id="2.160.20.80">
    <property type="entry name" value="E3 ubiquitin-protein ligase SopA"/>
    <property type="match status" value="2"/>
</dbReference>
<gene>
    <name evidence="3" type="primary">pipB2</name>
    <name evidence="3" type="ORF">CI610_02119</name>
</gene>
<evidence type="ECO:0000256" key="2">
    <source>
        <dbReference type="SAM" id="MobiDB-lite"/>
    </source>
</evidence>
<dbReference type="InterPro" id="IPR001646">
    <property type="entry name" value="5peptide_repeat"/>
</dbReference>
<dbReference type="PANTHER" id="PTHR47485:SF1">
    <property type="entry name" value="THYLAKOID LUMENAL 17.4 KDA PROTEIN, CHLOROPLASTIC"/>
    <property type="match status" value="1"/>
</dbReference>
<evidence type="ECO:0000256" key="1">
    <source>
        <dbReference type="ARBA" id="ARBA00022737"/>
    </source>
</evidence>
<organism evidence="3">
    <name type="scientific">invertebrate metagenome</name>
    <dbReference type="NCBI Taxonomy" id="1711999"/>
    <lineage>
        <taxon>unclassified sequences</taxon>
        <taxon>metagenomes</taxon>
        <taxon>organismal metagenomes</taxon>
    </lineage>
</organism>
<feature type="compositionally biased region" description="Basic residues" evidence="2">
    <location>
        <begin position="1"/>
        <end position="12"/>
    </location>
</feature>
<comment type="caution">
    <text evidence="3">The sequence shown here is derived from an EMBL/GenBank/DDBJ whole genome shotgun (WGS) entry which is preliminary data.</text>
</comment>
<dbReference type="PANTHER" id="PTHR47485">
    <property type="entry name" value="THYLAKOID LUMENAL 17.4 KDA PROTEIN, CHLOROPLASTIC"/>
    <property type="match status" value="1"/>
</dbReference>
<dbReference type="SUPFAM" id="SSF141571">
    <property type="entry name" value="Pentapeptide repeat-like"/>
    <property type="match status" value="2"/>
</dbReference>
<feature type="region of interest" description="Disordered" evidence="2">
    <location>
        <begin position="1"/>
        <end position="29"/>
    </location>
</feature>
<evidence type="ECO:0000313" key="3">
    <source>
        <dbReference type="EMBL" id="PJE78932.1"/>
    </source>
</evidence>
<name>A0A2H9T6W5_9ZZZZ</name>
<proteinExistence type="predicted"/>
<keyword evidence="1" id="KW-0677">Repeat</keyword>
<sequence length="396" mass="44778">MARKRSLKKSVKTIKPSDSDKSFNHSPVVASPVEKTKGLTLSSEGKIKKAGKKLSRFSARTKETSEGWLQKEKERAKHIKALLEALHPGCIVPQESAFNGLVLSKKALERCQFVNNFFINTKFRNCRLRSAVFRNCDLSGADFRYADMPNCIFDRCNLQGTDLRHCNLSNTRIVDCNLYAANLDNSQLNNAIIDHCDMGAQSFYNAVCRGLKLFNSPVYQGFLESADFSQAQFLNVQFRDCTLSNTCFDHALLDECRFRACESSQQGPVFSGCKMTNSIMEDCELDDLQFIGSQIMNSRIDRVQMVSGLLENTLFSHVVFTDDTLKDCYSLEGGVAFHNCQLDHLVLDQTELCQARFDHSKFISTEIRGCDFNSWEMTDTEIDSKTTVDSCFFHES</sequence>
<protein>
    <submittedName>
        <fullName evidence="3">Secreted effector protein PipB2</fullName>
    </submittedName>
</protein>
<dbReference type="EMBL" id="NSIT01000114">
    <property type="protein sequence ID" value="PJE78932.1"/>
    <property type="molecule type" value="Genomic_DNA"/>
</dbReference>
<accession>A0A2H9T6W5</accession>